<gene>
    <name evidence="1" type="ORF">A2907_00160</name>
</gene>
<protein>
    <submittedName>
        <fullName evidence="1">Uncharacterized protein</fullName>
    </submittedName>
</protein>
<dbReference type="AlphaFoldDB" id="A0A1F5C8W9"/>
<name>A0A1F5C8W9_9BACT</name>
<proteinExistence type="predicted"/>
<evidence type="ECO:0000313" key="1">
    <source>
        <dbReference type="EMBL" id="OGD39299.1"/>
    </source>
</evidence>
<accession>A0A1F5C8W9</accession>
<reference evidence="1 2" key="1">
    <citation type="journal article" date="2016" name="Nat. Commun.">
        <title>Thousands of microbial genomes shed light on interconnected biogeochemical processes in an aquifer system.</title>
        <authorList>
            <person name="Anantharaman K."/>
            <person name="Brown C.T."/>
            <person name="Hug L.A."/>
            <person name="Sharon I."/>
            <person name="Castelle C.J."/>
            <person name="Probst A.J."/>
            <person name="Thomas B.C."/>
            <person name="Singh A."/>
            <person name="Wilkins M.J."/>
            <person name="Karaoz U."/>
            <person name="Brodie E.L."/>
            <person name="Williams K.H."/>
            <person name="Hubbard S.S."/>
            <person name="Banfield J.F."/>
        </authorList>
    </citation>
    <scope>NUCLEOTIDE SEQUENCE [LARGE SCALE GENOMIC DNA]</scope>
</reference>
<dbReference type="EMBL" id="MEYQ01000010">
    <property type="protein sequence ID" value="OGD39299.1"/>
    <property type="molecule type" value="Genomic_DNA"/>
</dbReference>
<sequence length="182" mass="21312">MKKRIRDDDIKIDDLCEIYETKDINKVEFEMAHNDINKDYVPYICVYPKSYGAESLLFWMDTVMSVKIKAICLAKLFWLLLNNENMARIIFEYGRSQNLQDLKSDCGFDHNSKDGDYCDAVGIKQEDFKKAFSALDNLFYANHMEQMVDILELFLQKSFENKIKSSVLHILLRNLIEKIALA</sequence>
<organism evidence="1 2">
    <name type="scientific">Candidatus Azambacteria bacterium RIFCSPLOWO2_01_FULL_37_9</name>
    <dbReference type="NCBI Taxonomy" id="1797297"/>
    <lineage>
        <taxon>Bacteria</taxon>
        <taxon>Candidatus Azamiibacteriota</taxon>
    </lineage>
</organism>
<comment type="caution">
    <text evidence="1">The sequence shown here is derived from an EMBL/GenBank/DDBJ whole genome shotgun (WGS) entry which is preliminary data.</text>
</comment>
<evidence type="ECO:0000313" key="2">
    <source>
        <dbReference type="Proteomes" id="UP000177947"/>
    </source>
</evidence>
<dbReference type="Proteomes" id="UP000177947">
    <property type="component" value="Unassembled WGS sequence"/>
</dbReference>